<evidence type="ECO:0000313" key="3">
    <source>
        <dbReference type="Proteomes" id="UP001500888"/>
    </source>
</evidence>
<feature type="compositionally biased region" description="Basic and acidic residues" evidence="1">
    <location>
        <begin position="60"/>
        <end position="70"/>
    </location>
</feature>
<dbReference type="Proteomes" id="UP001500888">
    <property type="component" value="Unassembled WGS sequence"/>
</dbReference>
<proteinExistence type="predicted"/>
<evidence type="ECO:0000313" key="2">
    <source>
        <dbReference type="EMBL" id="GAA3832130.1"/>
    </source>
</evidence>
<comment type="caution">
    <text evidence="2">The sequence shown here is derived from an EMBL/GenBank/DDBJ whole genome shotgun (WGS) entry which is preliminary data.</text>
</comment>
<sequence length="79" mass="8931">MIGQYRQATNIDPNWYIHIQDPDTRDFGWYKVTMVAQTVTDVGEERLHFFTDGPSAVATKDDHIMSRTPEEATSAASTP</sequence>
<gene>
    <name evidence="2" type="ORF">GCM10022226_61650</name>
</gene>
<dbReference type="EMBL" id="BAAAZR010000031">
    <property type="protein sequence ID" value="GAA3832130.1"/>
    <property type="molecule type" value="Genomic_DNA"/>
</dbReference>
<reference evidence="3" key="1">
    <citation type="journal article" date="2019" name="Int. J. Syst. Evol. Microbiol.">
        <title>The Global Catalogue of Microorganisms (GCM) 10K type strain sequencing project: providing services to taxonomists for standard genome sequencing and annotation.</title>
        <authorList>
            <consortium name="The Broad Institute Genomics Platform"/>
            <consortium name="The Broad Institute Genome Sequencing Center for Infectious Disease"/>
            <person name="Wu L."/>
            <person name="Ma J."/>
        </authorList>
    </citation>
    <scope>NUCLEOTIDE SEQUENCE [LARGE SCALE GENOMIC DNA]</scope>
    <source>
        <strain evidence="3">JCM 16908</strain>
    </source>
</reference>
<name>A0ABP7J182_9ACTN</name>
<evidence type="ECO:0000256" key="1">
    <source>
        <dbReference type="SAM" id="MobiDB-lite"/>
    </source>
</evidence>
<protein>
    <submittedName>
        <fullName evidence="2">Uncharacterized protein</fullName>
    </submittedName>
</protein>
<keyword evidence="3" id="KW-1185">Reference proteome</keyword>
<organism evidence="2 3">
    <name type="scientific">Sphaerisporangium flaviroseum</name>
    <dbReference type="NCBI Taxonomy" id="509199"/>
    <lineage>
        <taxon>Bacteria</taxon>
        <taxon>Bacillati</taxon>
        <taxon>Actinomycetota</taxon>
        <taxon>Actinomycetes</taxon>
        <taxon>Streptosporangiales</taxon>
        <taxon>Streptosporangiaceae</taxon>
        <taxon>Sphaerisporangium</taxon>
    </lineage>
</organism>
<dbReference type="RefSeq" id="WP_344948115.1">
    <property type="nucleotide sequence ID" value="NZ_BAAAZR010000031.1"/>
</dbReference>
<feature type="region of interest" description="Disordered" evidence="1">
    <location>
        <begin position="60"/>
        <end position="79"/>
    </location>
</feature>
<accession>A0ABP7J182</accession>